<keyword evidence="4" id="KW-1134">Transmembrane beta strand</keyword>
<organism evidence="18 19">
    <name type="scientific">Pontiella desulfatans</name>
    <dbReference type="NCBI Taxonomy" id="2750659"/>
    <lineage>
        <taxon>Bacteria</taxon>
        <taxon>Pseudomonadati</taxon>
        <taxon>Kiritimatiellota</taxon>
        <taxon>Kiritimatiellia</taxon>
        <taxon>Kiritimatiellales</taxon>
        <taxon>Pontiellaceae</taxon>
        <taxon>Pontiella</taxon>
    </lineage>
</organism>
<evidence type="ECO:0000259" key="16">
    <source>
        <dbReference type="Pfam" id="PF02563"/>
    </source>
</evidence>
<feature type="domain" description="SLBB" evidence="17">
    <location>
        <begin position="132"/>
        <end position="213"/>
    </location>
</feature>
<dbReference type="RefSeq" id="WP_136080421.1">
    <property type="nucleotide sequence ID" value="NZ_CAAHFG010000002.1"/>
</dbReference>
<name>A0A6C2U4H0_PONDE</name>
<evidence type="ECO:0000313" key="18">
    <source>
        <dbReference type="EMBL" id="VGO14795.1"/>
    </source>
</evidence>
<evidence type="ECO:0000256" key="13">
    <source>
        <dbReference type="ARBA" id="ARBA00023237"/>
    </source>
</evidence>
<dbReference type="GO" id="GO:0006811">
    <property type="term" value="P:monoatomic ion transport"/>
    <property type="evidence" value="ECO:0007669"/>
    <property type="project" value="UniProtKB-KW"/>
</dbReference>
<sequence length="218" mass="23194">MFKGVVFSVLLFGVLVLLNGCSATGAKTVSAEEFSEKVDDGKAKVAALVAGDGIELSVEVDGRMEVAAHRATINHAGMVTLPLVGDVKIGGMTLAHARSAIYETYGAYFVNSPVIMINRVDDAAEGEWGFITVTGRVSQPGRIKIPSAKGMKLTAVIQEAGGFEASAKKSDIRVSRTSKDGRKIQVTVDYDEIGQEGNLQADIDLKDGDIVYVPERIF</sequence>
<evidence type="ECO:0000256" key="9">
    <source>
        <dbReference type="ARBA" id="ARBA00023065"/>
    </source>
</evidence>
<accession>A0A6C2U4H0</accession>
<dbReference type="Gene3D" id="3.10.560.10">
    <property type="entry name" value="Outer membrane lipoprotein wza domain like"/>
    <property type="match status" value="1"/>
</dbReference>
<evidence type="ECO:0000256" key="12">
    <source>
        <dbReference type="ARBA" id="ARBA00023139"/>
    </source>
</evidence>
<keyword evidence="19" id="KW-1185">Reference proteome</keyword>
<dbReference type="Gene3D" id="3.30.1950.10">
    <property type="entry name" value="wza like domain"/>
    <property type="match status" value="1"/>
</dbReference>
<evidence type="ECO:0000256" key="11">
    <source>
        <dbReference type="ARBA" id="ARBA00023136"/>
    </source>
</evidence>
<comment type="similarity">
    <text evidence="2">Belongs to the BexD/CtrA/VexA family.</text>
</comment>
<protein>
    <submittedName>
        <fullName evidence="18">Uncharacterized protein</fullName>
    </submittedName>
</protein>
<feature type="signal peptide" evidence="15">
    <location>
        <begin position="1"/>
        <end position="25"/>
    </location>
</feature>
<evidence type="ECO:0000256" key="8">
    <source>
        <dbReference type="ARBA" id="ARBA00023047"/>
    </source>
</evidence>
<keyword evidence="14" id="KW-0449">Lipoprotein</keyword>
<evidence type="ECO:0000256" key="6">
    <source>
        <dbReference type="ARBA" id="ARBA00022692"/>
    </source>
</evidence>
<evidence type="ECO:0000313" key="19">
    <source>
        <dbReference type="Proteomes" id="UP000366872"/>
    </source>
</evidence>
<dbReference type="InterPro" id="IPR003715">
    <property type="entry name" value="Poly_export_N"/>
</dbReference>
<keyword evidence="12" id="KW-0564">Palmitate</keyword>
<evidence type="ECO:0000256" key="2">
    <source>
        <dbReference type="ARBA" id="ARBA00009450"/>
    </source>
</evidence>
<dbReference type="PANTHER" id="PTHR33619:SF3">
    <property type="entry name" value="POLYSACCHARIDE EXPORT PROTEIN GFCE-RELATED"/>
    <property type="match status" value="1"/>
</dbReference>
<evidence type="ECO:0000256" key="7">
    <source>
        <dbReference type="ARBA" id="ARBA00022729"/>
    </source>
</evidence>
<keyword evidence="3" id="KW-0813">Transport</keyword>
<keyword evidence="5" id="KW-0762">Sugar transport</keyword>
<dbReference type="Pfam" id="PF22461">
    <property type="entry name" value="SLBB_2"/>
    <property type="match status" value="1"/>
</dbReference>
<keyword evidence="6" id="KW-0812">Transmembrane</keyword>
<evidence type="ECO:0000259" key="17">
    <source>
        <dbReference type="Pfam" id="PF22461"/>
    </source>
</evidence>
<dbReference type="PANTHER" id="PTHR33619">
    <property type="entry name" value="POLYSACCHARIDE EXPORT PROTEIN GFCE-RELATED"/>
    <property type="match status" value="1"/>
</dbReference>
<dbReference type="Pfam" id="PF02563">
    <property type="entry name" value="Poly_export"/>
    <property type="match status" value="1"/>
</dbReference>
<dbReference type="GO" id="GO:0015159">
    <property type="term" value="F:polysaccharide transmembrane transporter activity"/>
    <property type="evidence" value="ECO:0007669"/>
    <property type="project" value="InterPro"/>
</dbReference>
<dbReference type="InterPro" id="IPR049712">
    <property type="entry name" value="Poly_export"/>
</dbReference>
<evidence type="ECO:0000256" key="4">
    <source>
        <dbReference type="ARBA" id="ARBA00022452"/>
    </source>
</evidence>
<evidence type="ECO:0000256" key="1">
    <source>
        <dbReference type="ARBA" id="ARBA00004571"/>
    </source>
</evidence>
<evidence type="ECO:0000256" key="5">
    <source>
        <dbReference type="ARBA" id="ARBA00022597"/>
    </source>
</evidence>
<dbReference type="GO" id="GO:0009279">
    <property type="term" value="C:cell outer membrane"/>
    <property type="evidence" value="ECO:0007669"/>
    <property type="project" value="UniProtKB-SubCell"/>
</dbReference>
<keyword evidence="8" id="KW-0625">Polysaccharide transport</keyword>
<keyword evidence="13" id="KW-0998">Cell outer membrane</keyword>
<dbReference type="GO" id="GO:0015288">
    <property type="term" value="F:porin activity"/>
    <property type="evidence" value="ECO:0007669"/>
    <property type="project" value="UniProtKB-KW"/>
</dbReference>
<reference evidence="18 19" key="1">
    <citation type="submission" date="2019-04" db="EMBL/GenBank/DDBJ databases">
        <authorList>
            <person name="Van Vliet M D."/>
        </authorList>
    </citation>
    <scope>NUCLEOTIDE SEQUENCE [LARGE SCALE GENOMIC DNA]</scope>
    <source>
        <strain evidence="18 19">F1</strain>
    </source>
</reference>
<feature type="domain" description="Polysaccharide export protein N-terminal" evidence="16">
    <location>
        <begin position="50"/>
        <end position="117"/>
    </location>
</feature>
<dbReference type="AlphaFoldDB" id="A0A6C2U4H0"/>
<feature type="chain" id="PRO_5025388861" evidence="15">
    <location>
        <begin position="26"/>
        <end position="218"/>
    </location>
</feature>
<keyword evidence="9" id="KW-0406">Ion transport</keyword>
<evidence type="ECO:0000256" key="10">
    <source>
        <dbReference type="ARBA" id="ARBA00023114"/>
    </source>
</evidence>
<proteinExistence type="inferred from homology"/>
<evidence type="ECO:0000256" key="14">
    <source>
        <dbReference type="ARBA" id="ARBA00023288"/>
    </source>
</evidence>
<dbReference type="InterPro" id="IPR054765">
    <property type="entry name" value="SLBB_dom"/>
</dbReference>
<dbReference type="EMBL" id="CAAHFG010000002">
    <property type="protein sequence ID" value="VGO14795.1"/>
    <property type="molecule type" value="Genomic_DNA"/>
</dbReference>
<keyword evidence="10" id="KW-0626">Porin</keyword>
<evidence type="ECO:0000256" key="15">
    <source>
        <dbReference type="SAM" id="SignalP"/>
    </source>
</evidence>
<keyword evidence="11" id="KW-0472">Membrane</keyword>
<dbReference type="GO" id="GO:0046930">
    <property type="term" value="C:pore complex"/>
    <property type="evidence" value="ECO:0007669"/>
    <property type="project" value="UniProtKB-KW"/>
</dbReference>
<keyword evidence="7 15" id="KW-0732">Signal</keyword>
<dbReference type="Proteomes" id="UP000366872">
    <property type="component" value="Unassembled WGS sequence"/>
</dbReference>
<comment type="subcellular location">
    <subcellularLocation>
        <location evidence="1">Cell outer membrane</location>
        <topology evidence="1">Multi-pass membrane protein</topology>
    </subcellularLocation>
</comment>
<gene>
    <name evidence="18" type="ORF">PDESU_03364</name>
</gene>
<evidence type="ECO:0000256" key="3">
    <source>
        <dbReference type="ARBA" id="ARBA00022448"/>
    </source>
</evidence>